<evidence type="ECO:0000313" key="5">
    <source>
        <dbReference type="Proteomes" id="UP000182350"/>
    </source>
</evidence>
<keyword evidence="2" id="KW-0732">Signal</keyword>
<dbReference type="EMBL" id="FPJW01000001">
    <property type="protein sequence ID" value="SFW97555.1"/>
    <property type="molecule type" value="Genomic_DNA"/>
</dbReference>
<keyword evidence="5" id="KW-1185">Reference proteome</keyword>
<dbReference type="InterPro" id="IPR011033">
    <property type="entry name" value="PRC_barrel-like_sf"/>
</dbReference>
<protein>
    <submittedName>
        <fullName evidence="4">PRC-barrel domain-containing protein</fullName>
    </submittedName>
</protein>
<feature type="compositionally biased region" description="Low complexity" evidence="1">
    <location>
        <begin position="59"/>
        <end position="74"/>
    </location>
</feature>
<dbReference type="Gene3D" id="2.30.30.240">
    <property type="entry name" value="PRC-barrel domain"/>
    <property type="match status" value="1"/>
</dbReference>
<accession>A0A1K1TC16</accession>
<dbReference type="PANTHER" id="PTHR36505:SF1">
    <property type="entry name" value="BLR1072 PROTEIN"/>
    <property type="match status" value="1"/>
</dbReference>
<dbReference type="Pfam" id="PF05239">
    <property type="entry name" value="PRC"/>
    <property type="match status" value="1"/>
</dbReference>
<evidence type="ECO:0000256" key="2">
    <source>
        <dbReference type="SAM" id="SignalP"/>
    </source>
</evidence>
<feature type="compositionally biased region" description="Polar residues" evidence="1">
    <location>
        <begin position="28"/>
        <end position="58"/>
    </location>
</feature>
<feature type="compositionally biased region" description="Polar residues" evidence="1">
    <location>
        <begin position="75"/>
        <end position="87"/>
    </location>
</feature>
<reference evidence="4 5" key="1">
    <citation type="submission" date="2016-11" db="EMBL/GenBank/DDBJ databases">
        <authorList>
            <person name="Jaros S."/>
            <person name="Januszkiewicz K."/>
            <person name="Wedrychowicz H."/>
        </authorList>
    </citation>
    <scope>NUCLEOTIDE SEQUENCE [LARGE SCALE GENOMIC DNA]</scope>
    <source>
        <strain evidence="4 5">DSM 21637</strain>
    </source>
</reference>
<proteinExistence type="predicted"/>
<sequence length="186" mass="19605">MKKLHSFVFYALVAPAITLGAGTVLAQQSTDRSTDRQQQNTQPGQSGNQSNLKSLQGDQGNRQQTGQSGSTTGTDANTLRNQSSMQNRGHIRSVPANGNQASDLIGAKVRTAANEDIGSVSELIIDQNGQVVAIVVGTGGFLGMGKSDVAIGWDHVTISGAADKRELRVDVTGADLRNAPKYENKK</sequence>
<dbReference type="SUPFAM" id="SSF50346">
    <property type="entry name" value="PRC-barrel domain"/>
    <property type="match status" value="1"/>
</dbReference>
<feature type="region of interest" description="Disordered" evidence="1">
    <location>
        <begin position="28"/>
        <end position="99"/>
    </location>
</feature>
<feature type="chain" id="PRO_5009668516" evidence="2">
    <location>
        <begin position="27"/>
        <end position="186"/>
    </location>
</feature>
<gene>
    <name evidence="4" type="ORF">SAMN02745752_00002</name>
</gene>
<evidence type="ECO:0000259" key="3">
    <source>
        <dbReference type="Pfam" id="PF05239"/>
    </source>
</evidence>
<dbReference type="OrthoDB" id="6366681at2"/>
<dbReference type="PANTHER" id="PTHR36505">
    <property type="entry name" value="BLR1072 PROTEIN"/>
    <property type="match status" value="1"/>
</dbReference>
<evidence type="ECO:0000256" key="1">
    <source>
        <dbReference type="SAM" id="MobiDB-lite"/>
    </source>
</evidence>
<dbReference type="STRING" id="1122209.SAMN02745752_00002"/>
<feature type="domain" description="PRC-barrel" evidence="3">
    <location>
        <begin position="100"/>
        <end position="158"/>
    </location>
</feature>
<organism evidence="4 5">
    <name type="scientific">Marinospirillum alkaliphilum DSM 21637</name>
    <dbReference type="NCBI Taxonomy" id="1122209"/>
    <lineage>
        <taxon>Bacteria</taxon>
        <taxon>Pseudomonadati</taxon>
        <taxon>Pseudomonadota</taxon>
        <taxon>Gammaproteobacteria</taxon>
        <taxon>Oceanospirillales</taxon>
        <taxon>Oceanospirillaceae</taxon>
        <taxon>Marinospirillum</taxon>
    </lineage>
</organism>
<dbReference type="InterPro" id="IPR027275">
    <property type="entry name" value="PRC-brl_dom"/>
</dbReference>
<feature type="signal peptide" evidence="2">
    <location>
        <begin position="1"/>
        <end position="26"/>
    </location>
</feature>
<evidence type="ECO:0000313" key="4">
    <source>
        <dbReference type="EMBL" id="SFW97555.1"/>
    </source>
</evidence>
<dbReference type="AlphaFoldDB" id="A0A1K1TC16"/>
<name>A0A1K1TC16_9GAMM</name>
<dbReference type="Proteomes" id="UP000182350">
    <property type="component" value="Unassembled WGS sequence"/>
</dbReference>